<accession>A0A2G9GT24</accession>
<evidence type="ECO:0000313" key="2">
    <source>
        <dbReference type="Proteomes" id="UP000231279"/>
    </source>
</evidence>
<protein>
    <submittedName>
        <fullName evidence="1">Uncharacterized protein</fullName>
    </submittedName>
</protein>
<comment type="caution">
    <text evidence="1">The sequence shown here is derived from an EMBL/GenBank/DDBJ whole genome shotgun (WGS) entry which is preliminary data.</text>
</comment>
<proteinExistence type="predicted"/>
<dbReference type="EMBL" id="NKXS01003815">
    <property type="protein sequence ID" value="PIN08444.1"/>
    <property type="molecule type" value="Genomic_DNA"/>
</dbReference>
<reference evidence="2" key="1">
    <citation type="journal article" date="2018" name="Gigascience">
        <title>Genome assembly of the Pink Ipe (Handroanthus impetiginosus, Bignoniaceae), a highly valued, ecologically keystone Neotropical timber forest tree.</title>
        <authorList>
            <person name="Silva-Junior O.B."/>
            <person name="Grattapaglia D."/>
            <person name="Novaes E."/>
            <person name="Collevatti R.G."/>
        </authorList>
    </citation>
    <scope>NUCLEOTIDE SEQUENCE [LARGE SCALE GENOMIC DNA]</scope>
    <source>
        <strain evidence="2">cv. UFG-1</strain>
    </source>
</reference>
<gene>
    <name evidence="1" type="ORF">CDL12_18986</name>
</gene>
<organism evidence="1 2">
    <name type="scientific">Handroanthus impetiginosus</name>
    <dbReference type="NCBI Taxonomy" id="429701"/>
    <lineage>
        <taxon>Eukaryota</taxon>
        <taxon>Viridiplantae</taxon>
        <taxon>Streptophyta</taxon>
        <taxon>Embryophyta</taxon>
        <taxon>Tracheophyta</taxon>
        <taxon>Spermatophyta</taxon>
        <taxon>Magnoliopsida</taxon>
        <taxon>eudicotyledons</taxon>
        <taxon>Gunneridae</taxon>
        <taxon>Pentapetalae</taxon>
        <taxon>asterids</taxon>
        <taxon>lamiids</taxon>
        <taxon>Lamiales</taxon>
        <taxon>Bignoniaceae</taxon>
        <taxon>Crescentiina</taxon>
        <taxon>Tabebuia alliance</taxon>
        <taxon>Handroanthus</taxon>
    </lineage>
</organism>
<evidence type="ECO:0000313" key="1">
    <source>
        <dbReference type="EMBL" id="PIN08444.1"/>
    </source>
</evidence>
<sequence length="213" mass="24557">MAHNFIPMANSLFRKNISTIISCPLCDGEARSVLHLFWQCHFEVDIWNKSGLFDQIPVMTFPNSRTWLQSINDCLSQDAFELCALICWNIWLARDSMVFNHCVPLPVAVLHEANSCLSDWQPPNRYIVKVNLEGALREMRIVEELQCSYPRGEDLLSIEAIIEDCQCATSYFSSCSFKFFKSSGNALAHAFVHLEFFRFVFRFELCNSVKTHL</sequence>
<dbReference type="Proteomes" id="UP000231279">
    <property type="component" value="Unassembled WGS sequence"/>
</dbReference>
<dbReference type="OrthoDB" id="1436389at2759"/>
<name>A0A2G9GT24_9LAMI</name>
<keyword evidence="2" id="KW-1185">Reference proteome</keyword>
<dbReference type="AlphaFoldDB" id="A0A2G9GT24"/>